<reference evidence="5 6" key="1">
    <citation type="submission" date="2023-09" db="EMBL/GenBank/DDBJ databases">
        <title>Pangenome analysis of Batrachochytrium dendrobatidis and related Chytrids.</title>
        <authorList>
            <person name="Yacoub M.N."/>
            <person name="Stajich J.E."/>
            <person name="James T.Y."/>
        </authorList>
    </citation>
    <scope>NUCLEOTIDE SEQUENCE [LARGE SCALE GENOMIC DNA]</scope>
    <source>
        <strain evidence="5 6">JEL0888</strain>
    </source>
</reference>
<protein>
    <recommendedName>
        <fullName evidence="7">S-adenosyl-L-methionine-dependent methyltransferase</fullName>
    </recommendedName>
</protein>
<dbReference type="PANTHER" id="PTHR32183:SF6">
    <property type="entry name" value="CYSTEINE SULFINATE DESULFINASE_CYSTEINE DESULFURASE AND RELATED ENZYMES"/>
    <property type="match status" value="1"/>
</dbReference>
<dbReference type="EMBL" id="JADGIZ020000002">
    <property type="protein sequence ID" value="KAL2919852.1"/>
    <property type="molecule type" value="Genomic_DNA"/>
</dbReference>
<comment type="caution">
    <text evidence="5">The sequence shown here is derived from an EMBL/GenBank/DDBJ whole genome shotgun (WGS) entry which is preliminary data.</text>
</comment>
<accession>A0ABR4NJZ4</accession>
<proteinExistence type="predicted"/>
<dbReference type="SUPFAM" id="SSF53335">
    <property type="entry name" value="S-adenosyl-L-methionine-dependent methyltransferases"/>
    <property type="match status" value="1"/>
</dbReference>
<dbReference type="InterPro" id="IPR008854">
    <property type="entry name" value="TPMT"/>
</dbReference>
<dbReference type="Proteomes" id="UP001527925">
    <property type="component" value="Unassembled WGS sequence"/>
</dbReference>
<keyword evidence="1" id="KW-0597">Phosphoprotein</keyword>
<keyword evidence="3" id="KW-0808">Transferase</keyword>
<dbReference type="Gene3D" id="3.40.50.150">
    <property type="entry name" value="Vaccinia Virus protein VP39"/>
    <property type="match status" value="1"/>
</dbReference>
<keyword evidence="4" id="KW-0949">S-adenosyl-L-methionine</keyword>
<dbReference type="CDD" id="cd02440">
    <property type="entry name" value="AdoMet_MTases"/>
    <property type="match status" value="1"/>
</dbReference>
<sequence length="207" mass="22839">MPTDWEGIWGKAEGAERPPWDLGGTTPAVAEFLRENPTPLGKSVLVPGCGTGYDVVAFAKAGYEHVVGLDISPTSTKAAREHAADKDAPAAHFETADFFTYSRQVDLLFDYTFACAIDPSIRDAWAAQLANLVRPGGHALVMMYPLRPLDNEGPPFAWSVEQYCHYLEPNFSPVFIKECAGEGRRKGFQLLSLWRRRSPPQPVESDL</sequence>
<keyword evidence="2" id="KW-0489">Methyltransferase</keyword>
<name>A0ABR4NJZ4_9FUNG</name>
<evidence type="ECO:0000313" key="6">
    <source>
        <dbReference type="Proteomes" id="UP001527925"/>
    </source>
</evidence>
<dbReference type="InterPro" id="IPR029063">
    <property type="entry name" value="SAM-dependent_MTases_sf"/>
</dbReference>
<evidence type="ECO:0000313" key="5">
    <source>
        <dbReference type="EMBL" id="KAL2919852.1"/>
    </source>
</evidence>
<keyword evidence="6" id="KW-1185">Reference proteome</keyword>
<dbReference type="PANTHER" id="PTHR32183">
    <property type="match status" value="1"/>
</dbReference>
<evidence type="ECO:0008006" key="7">
    <source>
        <dbReference type="Google" id="ProtNLM"/>
    </source>
</evidence>
<dbReference type="PROSITE" id="PS51585">
    <property type="entry name" value="SAM_MT_TPMT"/>
    <property type="match status" value="1"/>
</dbReference>
<evidence type="ECO:0000256" key="1">
    <source>
        <dbReference type="ARBA" id="ARBA00022553"/>
    </source>
</evidence>
<evidence type="ECO:0000256" key="3">
    <source>
        <dbReference type="ARBA" id="ARBA00022679"/>
    </source>
</evidence>
<organism evidence="5 6">
    <name type="scientific">Polyrhizophydium stewartii</name>
    <dbReference type="NCBI Taxonomy" id="2732419"/>
    <lineage>
        <taxon>Eukaryota</taxon>
        <taxon>Fungi</taxon>
        <taxon>Fungi incertae sedis</taxon>
        <taxon>Chytridiomycota</taxon>
        <taxon>Chytridiomycota incertae sedis</taxon>
        <taxon>Chytridiomycetes</taxon>
        <taxon>Rhizophydiales</taxon>
        <taxon>Rhizophydiales incertae sedis</taxon>
        <taxon>Polyrhizophydium</taxon>
    </lineage>
</organism>
<gene>
    <name evidence="5" type="ORF">HK105_200769</name>
</gene>
<dbReference type="Pfam" id="PF05724">
    <property type="entry name" value="TPMT"/>
    <property type="match status" value="1"/>
</dbReference>
<evidence type="ECO:0000256" key="4">
    <source>
        <dbReference type="ARBA" id="ARBA00022691"/>
    </source>
</evidence>
<evidence type="ECO:0000256" key="2">
    <source>
        <dbReference type="ARBA" id="ARBA00022603"/>
    </source>
</evidence>